<name>A0A3S0QSB4_9GAMM</name>
<gene>
    <name evidence="2" type="ORF">DSL92_00295</name>
</gene>
<proteinExistence type="predicted"/>
<reference evidence="2" key="1">
    <citation type="submission" date="2018-12" db="EMBL/GenBank/DDBJ databases">
        <authorList>
            <person name="Jadhav K."/>
            <person name="Kushwaha B."/>
            <person name="Jadhav I."/>
        </authorList>
    </citation>
    <scope>NUCLEOTIDE SEQUENCE [LARGE SCALE GENOMIC DNA]</scope>
    <source>
        <strain evidence="2">SBS 10</strain>
    </source>
</reference>
<evidence type="ECO:0008006" key="3">
    <source>
        <dbReference type="Google" id="ProtNLM"/>
    </source>
</evidence>
<evidence type="ECO:0000313" key="2">
    <source>
        <dbReference type="EMBL" id="RUA23248.1"/>
    </source>
</evidence>
<dbReference type="EMBL" id="RXHI01000001">
    <property type="protein sequence ID" value="RUA23248.1"/>
    <property type="molecule type" value="Genomic_DNA"/>
</dbReference>
<sequence length="77" mass="8488">MPTTRNPQRRRFLKQLGLGTAGRRWRRRARHLVQAEAKSAPAEAGGARLATGRPNTSVPSTPPCVTDDRARRPSPCD</sequence>
<dbReference type="AlphaFoldDB" id="A0A3S0QSB4"/>
<organism evidence="2">
    <name type="scientific">Billgrantia gudaonensis</name>
    <dbReference type="NCBI Taxonomy" id="376427"/>
    <lineage>
        <taxon>Bacteria</taxon>
        <taxon>Pseudomonadati</taxon>
        <taxon>Pseudomonadota</taxon>
        <taxon>Gammaproteobacteria</taxon>
        <taxon>Oceanospirillales</taxon>
        <taxon>Halomonadaceae</taxon>
        <taxon>Billgrantia</taxon>
    </lineage>
</organism>
<protein>
    <recommendedName>
        <fullName evidence="3">Twin-arginine translocation signal domain-containing protein</fullName>
    </recommendedName>
</protein>
<evidence type="ECO:0000256" key="1">
    <source>
        <dbReference type="SAM" id="MobiDB-lite"/>
    </source>
</evidence>
<accession>A0A3S0QSB4</accession>
<comment type="caution">
    <text evidence="2">The sequence shown here is derived from an EMBL/GenBank/DDBJ whole genome shotgun (WGS) entry which is preliminary data.</text>
</comment>
<feature type="region of interest" description="Disordered" evidence="1">
    <location>
        <begin position="33"/>
        <end position="77"/>
    </location>
</feature>